<reference evidence="3" key="3">
    <citation type="submission" date="2016-03" db="UniProtKB">
        <authorList>
            <consortium name="EnsemblProtists"/>
        </authorList>
    </citation>
    <scope>IDENTIFICATION</scope>
</reference>
<dbReference type="Proteomes" id="UP000011087">
    <property type="component" value="Unassembled WGS sequence"/>
</dbReference>
<dbReference type="InterPro" id="IPR001148">
    <property type="entry name" value="CA_dom"/>
</dbReference>
<gene>
    <name evidence="2" type="ORF">GUITHDRAFT_57143</name>
</gene>
<dbReference type="EnsemblProtists" id="EKX43629">
    <property type="protein sequence ID" value="EKX43629"/>
    <property type="gene ID" value="GUITHDRAFT_57143"/>
</dbReference>
<dbReference type="InterPro" id="IPR036398">
    <property type="entry name" value="CA_dom_sf"/>
</dbReference>
<dbReference type="SUPFAM" id="SSF51069">
    <property type="entry name" value="Carbonic anhydrase"/>
    <property type="match status" value="1"/>
</dbReference>
<dbReference type="PaxDb" id="55529-EKX43629"/>
<dbReference type="Pfam" id="PF00194">
    <property type="entry name" value="Carb_anhydrase"/>
    <property type="match status" value="1"/>
</dbReference>
<evidence type="ECO:0000313" key="4">
    <source>
        <dbReference type="Proteomes" id="UP000011087"/>
    </source>
</evidence>
<feature type="non-terminal residue" evidence="2">
    <location>
        <position position="1"/>
    </location>
</feature>
<dbReference type="AlphaFoldDB" id="L1J687"/>
<dbReference type="RefSeq" id="XP_005830609.1">
    <property type="nucleotide sequence ID" value="XM_005830552.1"/>
</dbReference>
<proteinExistence type="predicted"/>
<feature type="domain" description="Alpha-carbonic anhydrase" evidence="1">
    <location>
        <begin position="1"/>
        <end position="61"/>
    </location>
</feature>
<feature type="non-terminal residue" evidence="2">
    <location>
        <position position="61"/>
    </location>
</feature>
<keyword evidence="4" id="KW-1185">Reference proteome</keyword>
<reference evidence="2 4" key="1">
    <citation type="journal article" date="2012" name="Nature">
        <title>Algal genomes reveal evolutionary mosaicism and the fate of nucleomorphs.</title>
        <authorList>
            <consortium name="DOE Joint Genome Institute"/>
            <person name="Curtis B.A."/>
            <person name="Tanifuji G."/>
            <person name="Burki F."/>
            <person name="Gruber A."/>
            <person name="Irimia M."/>
            <person name="Maruyama S."/>
            <person name="Arias M.C."/>
            <person name="Ball S.G."/>
            <person name="Gile G.H."/>
            <person name="Hirakawa Y."/>
            <person name="Hopkins J.F."/>
            <person name="Kuo A."/>
            <person name="Rensing S.A."/>
            <person name="Schmutz J."/>
            <person name="Symeonidi A."/>
            <person name="Elias M."/>
            <person name="Eveleigh R.J."/>
            <person name="Herman E.K."/>
            <person name="Klute M.J."/>
            <person name="Nakayama T."/>
            <person name="Obornik M."/>
            <person name="Reyes-Prieto A."/>
            <person name="Armbrust E.V."/>
            <person name="Aves S.J."/>
            <person name="Beiko R.G."/>
            <person name="Coutinho P."/>
            <person name="Dacks J.B."/>
            <person name="Durnford D.G."/>
            <person name="Fast N.M."/>
            <person name="Green B.R."/>
            <person name="Grisdale C.J."/>
            <person name="Hempel F."/>
            <person name="Henrissat B."/>
            <person name="Hoppner M.P."/>
            <person name="Ishida K."/>
            <person name="Kim E."/>
            <person name="Koreny L."/>
            <person name="Kroth P.G."/>
            <person name="Liu Y."/>
            <person name="Malik S.B."/>
            <person name="Maier U.G."/>
            <person name="McRose D."/>
            <person name="Mock T."/>
            <person name="Neilson J.A."/>
            <person name="Onodera N.T."/>
            <person name="Poole A.M."/>
            <person name="Pritham E.J."/>
            <person name="Richards T.A."/>
            <person name="Rocap G."/>
            <person name="Roy S.W."/>
            <person name="Sarai C."/>
            <person name="Schaack S."/>
            <person name="Shirato S."/>
            <person name="Slamovits C.H."/>
            <person name="Spencer D.F."/>
            <person name="Suzuki S."/>
            <person name="Worden A.Z."/>
            <person name="Zauner S."/>
            <person name="Barry K."/>
            <person name="Bell C."/>
            <person name="Bharti A.K."/>
            <person name="Crow J.A."/>
            <person name="Grimwood J."/>
            <person name="Kramer R."/>
            <person name="Lindquist E."/>
            <person name="Lucas S."/>
            <person name="Salamov A."/>
            <person name="McFadden G.I."/>
            <person name="Lane C.E."/>
            <person name="Keeling P.J."/>
            <person name="Gray M.W."/>
            <person name="Grigoriev I.V."/>
            <person name="Archibald J.M."/>
        </authorList>
    </citation>
    <scope>NUCLEOTIDE SEQUENCE</scope>
    <source>
        <strain evidence="2 4">CCMP2712</strain>
    </source>
</reference>
<evidence type="ECO:0000259" key="1">
    <source>
        <dbReference type="PROSITE" id="PS51144"/>
    </source>
</evidence>
<reference evidence="4" key="2">
    <citation type="submission" date="2012-11" db="EMBL/GenBank/DDBJ databases">
        <authorList>
            <person name="Kuo A."/>
            <person name="Curtis B.A."/>
            <person name="Tanifuji G."/>
            <person name="Burki F."/>
            <person name="Gruber A."/>
            <person name="Irimia M."/>
            <person name="Maruyama S."/>
            <person name="Arias M.C."/>
            <person name="Ball S.G."/>
            <person name="Gile G.H."/>
            <person name="Hirakawa Y."/>
            <person name="Hopkins J.F."/>
            <person name="Rensing S.A."/>
            <person name="Schmutz J."/>
            <person name="Symeonidi A."/>
            <person name="Elias M."/>
            <person name="Eveleigh R.J."/>
            <person name="Herman E.K."/>
            <person name="Klute M.J."/>
            <person name="Nakayama T."/>
            <person name="Obornik M."/>
            <person name="Reyes-Prieto A."/>
            <person name="Armbrust E.V."/>
            <person name="Aves S.J."/>
            <person name="Beiko R.G."/>
            <person name="Coutinho P."/>
            <person name="Dacks J.B."/>
            <person name="Durnford D.G."/>
            <person name="Fast N.M."/>
            <person name="Green B.R."/>
            <person name="Grisdale C."/>
            <person name="Hempe F."/>
            <person name="Henrissat B."/>
            <person name="Hoppner M.P."/>
            <person name="Ishida K.-I."/>
            <person name="Kim E."/>
            <person name="Koreny L."/>
            <person name="Kroth P.G."/>
            <person name="Liu Y."/>
            <person name="Malik S.-B."/>
            <person name="Maier U.G."/>
            <person name="McRose D."/>
            <person name="Mock T."/>
            <person name="Neilson J.A."/>
            <person name="Onodera N.T."/>
            <person name="Poole A.M."/>
            <person name="Pritham E.J."/>
            <person name="Richards T.A."/>
            <person name="Rocap G."/>
            <person name="Roy S.W."/>
            <person name="Sarai C."/>
            <person name="Schaack S."/>
            <person name="Shirato S."/>
            <person name="Slamovits C.H."/>
            <person name="Spencer D.F."/>
            <person name="Suzuki S."/>
            <person name="Worden A.Z."/>
            <person name="Zauner S."/>
            <person name="Barry K."/>
            <person name="Bell C."/>
            <person name="Bharti A.K."/>
            <person name="Crow J.A."/>
            <person name="Grimwood J."/>
            <person name="Kramer R."/>
            <person name="Lindquist E."/>
            <person name="Lucas S."/>
            <person name="Salamov A."/>
            <person name="McFadden G.I."/>
            <person name="Lane C.E."/>
            <person name="Keeling P.J."/>
            <person name="Gray M.W."/>
            <person name="Grigoriev I.V."/>
            <person name="Archibald J.M."/>
        </authorList>
    </citation>
    <scope>NUCLEOTIDE SEQUENCE</scope>
    <source>
        <strain evidence="4">CCMP2712</strain>
    </source>
</reference>
<dbReference type="EMBL" id="JH993009">
    <property type="protein sequence ID" value="EKX43629.1"/>
    <property type="molecule type" value="Genomic_DNA"/>
</dbReference>
<sequence>ALSPLLNEYYSYVGSQTYPPCYLGVQWMISKSVITLSTSAIQGFKMRQGANVRPYFMLGQR</sequence>
<evidence type="ECO:0000313" key="3">
    <source>
        <dbReference type="EnsemblProtists" id="EKX43629"/>
    </source>
</evidence>
<organism evidence="2">
    <name type="scientific">Guillardia theta (strain CCMP2712)</name>
    <name type="common">Cryptophyte</name>
    <dbReference type="NCBI Taxonomy" id="905079"/>
    <lineage>
        <taxon>Eukaryota</taxon>
        <taxon>Cryptophyceae</taxon>
        <taxon>Pyrenomonadales</taxon>
        <taxon>Geminigeraceae</taxon>
        <taxon>Guillardia</taxon>
    </lineage>
</organism>
<name>L1J687_GUITC</name>
<dbReference type="HOGENOM" id="CLU_2929936_0_0_1"/>
<dbReference type="Gene3D" id="3.10.200.10">
    <property type="entry name" value="Alpha carbonic anhydrase"/>
    <property type="match status" value="1"/>
</dbReference>
<dbReference type="OrthoDB" id="429145at2759"/>
<dbReference type="KEGG" id="gtt:GUITHDRAFT_57143"/>
<accession>L1J687</accession>
<evidence type="ECO:0000313" key="2">
    <source>
        <dbReference type="EMBL" id="EKX43629.1"/>
    </source>
</evidence>
<dbReference type="PROSITE" id="PS51144">
    <property type="entry name" value="ALPHA_CA_2"/>
    <property type="match status" value="1"/>
</dbReference>
<dbReference type="GeneID" id="17300208"/>
<protein>
    <recommendedName>
        <fullName evidence="1">Alpha-carbonic anhydrase domain-containing protein</fullName>
    </recommendedName>
</protein>